<dbReference type="RefSeq" id="WP_121156943.1">
    <property type="nucleotide sequence ID" value="NZ_RBKT01000001.1"/>
</dbReference>
<organism evidence="1 2">
    <name type="scientific">Micromonospora pisi</name>
    <dbReference type="NCBI Taxonomy" id="589240"/>
    <lineage>
        <taxon>Bacteria</taxon>
        <taxon>Bacillati</taxon>
        <taxon>Actinomycetota</taxon>
        <taxon>Actinomycetes</taxon>
        <taxon>Micromonosporales</taxon>
        <taxon>Micromonosporaceae</taxon>
        <taxon>Micromonospora</taxon>
    </lineage>
</organism>
<dbReference type="EMBL" id="RBKT01000001">
    <property type="protein sequence ID" value="RKR88313.1"/>
    <property type="molecule type" value="Genomic_DNA"/>
</dbReference>
<sequence length="265" mass="28835">MTESIHALAGYGLVTVASDVRATGVVCYQVTGPHLRGSIAFKPGILDDQAIPEQIIIQLGDGDHLFADYQDDLPVVHGITAKGGAVVHLDDPTWQHRLDLLRVPDRAKGTRPETTAELPDRSRRYLLTVISTLADSYRRLDVKELMHAAARTTANARLKRWTHGQILLDHRLLTEVRRDLTAAYSLADQLQALSPIKLPSTSAASRCPGRLPFAHPDTYISADDDGDWLTCPACDTRTVMIRSGDGLAGLLSAHAAHDCAAIRPS</sequence>
<dbReference type="Proteomes" id="UP000277671">
    <property type="component" value="Unassembled WGS sequence"/>
</dbReference>
<comment type="caution">
    <text evidence="1">The sequence shown here is derived from an EMBL/GenBank/DDBJ whole genome shotgun (WGS) entry which is preliminary data.</text>
</comment>
<dbReference type="AlphaFoldDB" id="A0A495JHF7"/>
<gene>
    <name evidence="1" type="ORF">BDK92_2624</name>
</gene>
<dbReference type="OrthoDB" id="3390505at2"/>
<keyword evidence="2" id="KW-1185">Reference proteome</keyword>
<protein>
    <submittedName>
        <fullName evidence="1">Uncharacterized protein</fullName>
    </submittedName>
</protein>
<evidence type="ECO:0000313" key="2">
    <source>
        <dbReference type="Proteomes" id="UP000277671"/>
    </source>
</evidence>
<accession>A0A495JHF7</accession>
<reference evidence="1 2" key="1">
    <citation type="submission" date="2018-10" db="EMBL/GenBank/DDBJ databases">
        <title>Sequencing the genomes of 1000 actinobacteria strains.</title>
        <authorList>
            <person name="Klenk H.-P."/>
        </authorList>
    </citation>
    <scope>NUCLEOTIDE SEQUENCE [LARGE SCALE GENOMIC DNA]</scope>
    <source>
        <strain evidence="1 2">DSM 45175</strain>
    </source>
</reference>
<proteinExistence type="predicted"/>
<evidence type="ECO:0000313" key="1">
    <source>
        <dbReference type="EMBL" id="RKR88313.1"/>
    </source>
</evidence>
<name>A0A495JHF7_9ACTN</name>